<dbReference type="EMBL" id="FQZY01000019">
    <property type="protein sequence ID" value="SHJ84032.1"/>
    <property type="molecule type" value="Genomic_DNA"/>
</dbReference>
<feature type="domain" description="HTH tetR-type" evidence="3">
    <location>
        <begin position="11"/>
        <end position="71"/>
    </location>
</feature>
<dbReference type="PANTHER" id="PTHR43479">
    <property type="entry name" value="ACREF/ENVCD OPERON REPRESSOR-RELATED"/>
    <property type="match status" value="1"/>
</dbReference>
<proteinExistence type="predicted"/>
<dbReference type="PANTHER" id="PTHR43479:SF11">
    <property type="entry name" value="ACREF_ENVCD OPERON REPRESSOR-RELATED"/>
    <property type="match status" value="1"/>
</dbReference>
<evidence type="ECO:0000256" key="2">
    <source>
        <dbReference type="PROSITE-ProRule" id="PRU00335"/>
    </source>
</evidence>
<dbReference type="STRING" id="1121950.SAMN02745243_01509"/>
<dbReference type="RefSeq" id="WP_073107814.1">
    <property type="nucleotide sequence ID" value="NZ_FQZY01000019.1"/>
</dbReference>
<sequence length="197" mass="23224">MPKCYSEQEREYIKNRLREEAAKCLGQYGIRRTTVDELVKRVKIPKGTFYLFYQSKELLLFEVILKFHDQIETELYQAFAQICEENFHAEKVTDIIFGFFKKASESPILRMLDSDEVQLLARKLPPEVLQNHLEYDEDMVERVFSLLPVRTDVDQEVFSAAFRGIYFATLHRDEMGAEHFDEALRLLVNGLVLQMMQ</sequence>
<dbReference type="GO" id="GO:0003677">
    <property type="term" value="F:DNA binding"/>
    <property type="evidence" value="ECO:0007669"/>
    <property type="project" value="UniProtKB-UniRule"/>
</dbReference>
<feature type="DNA-binding region" description="H-T-H motif" evidence="2">
    <location>
        <begin position="34"/>
        <end position="53"/>
    </location>
</feature>
<keyword evidence="1 2" id="KW-0238">DNA-binding</keyword>
<dbReference type="Pfam" id="PF00440">
    <property type="entry name" value="TetR_N"/>
    <property type="match status" value="1"/>
</dbReference>
<gene>
    <name evidence="4" type="ORF">SAMN02745243_01509</name>
</gene>
<dbReference type="InterPro" id="IPR009057">
    <property type="entry name" value="Homeodomain-like_sf"/>
</dbReference>
<dbReference type="Gene3D" id="1.10.357.10">
    <property type="entry name" value="Tetracycline Repressor, domain 2"/>
    <property type="match status" value="1"/>
</dbReference>
<dbReference type="OrthoDB" id="9812484at2"/>
<protein>
    <submittedName>
        <fullName evidence="4">Transcriptional regulator, TetR family</fullName>
    </submittedName>
</protein>
<dbReference type="PROSITE" id="PS50977">
    <property type="entry name" value="HTH_TETR_2"/>
    <property type="match status" value="1"/>
</dbReference>
<keyword evidence="5" id="KW-1185">Reference proteome</keyword>
<dbReference type="AlphaFoldDB" id="A0A1M6MKP8"/>
<accession>A0A1M6MKP8</accession>
<name>A0A1M6MKP8_9FIRM</name>
<dbReference type="InterPro" id="IPR001647">
    <property type="entry name" value="HTH_TetR"/>
</dbReference>
<evidence type="ECO:0000313" key="5">
    <source>
        <dbReference type="Proteomes" id="UP000184301"/>
    </source>
</evidence>
<dbReference type="InterPro" id="IPR050624">
    <property type="entry name" value="HTH-type_Tx_Regulator"/>
</dbReference>
<dbReference type="SUPFAM" id="SSF46689">
    <property type="entry name" value="Homeodomain-like"/>
    <property type="match status" value="1"/>
</dbReference>
<evidence type="ECO:0000256" key="1">
    <source>
        <dbReference type="ARBA" id="ARBA00023125"/>
    </source>
</evidence>
<organism evidence="4 5">
    <name type="scientific">Hespellia stercorisuis DSM 15480</name>
    <dbReference type="NCBI Taxonomy" id="1121950"/>
    <lineage>
        <taxon>Bacteria</taxon>
        <taxon>Bacillati</taxon>
        <taxon>Bacillota</taxon>
        <taxon>Clostridia</taxon>
        <taxon>Lachnospirales</taxon>
        <taxon>Lachnospiraceae</taxon>
        <taxon>Hespellia</taxon>
    </lineage>
</organism>
<reference evidence="4 5" key="1">
    <citation type="submission" date="2016-11" db="EMBL/GenBank/DDBJ databases">
        <authorList>
            <person name="Jaros S."/>
            <person name="Januszkiewicz K."/>
            <person name="Wedrychowicz H."/>
        </authorList>
    </citation>
    <scope>NUCLEOTIDE SEQUENCE [LARGE SCALE GENOMIC DNA]</scope>
    <source>
        <strain evidence="4 5">DSM 15480</strain>
    </source>
</reference>
<evidence type="ECO:0000313" key="4">
    <source>
        <dbReference type="EMBL" id="SHJ84032.1"/>
    </source>
</evidence>
<evidence type="ECO:0000259" key="3">
    <source>
        <dbReference type="PROSITE" id="PS50977"/>
    </source>
</evidence>
<dbReference type="Proteomes" id="UP000184301">
    <property type="component" value="Unassembled WGS sequence"/>
</dbReference>